<name>A0ACB9C2T6_ARCLA</name>
<keyword evidence="2" id="KW-1185">Reference proteome</keyword>
<accession>A0ACB9C2T6</accession>
<dbReference type="Proteomes" id="UP001055879">
    <property type="component" value="Linkage Group LG05"/>
</dbReference>
<gene>
    <name evidence="1" type="ORF">L6452_17210</name>
</gene>
<evidence type="ECO:0000313" key="1">
    <source>
        <dbReference type="EMBL" id="KAI3728572.1"/>
    </source>
</evidence>
<organism evidence="1 2">
    <name type="scientific">Arctium lappa</name>
    <name type="common">Greater burdock</name>
    <name type="synonym">Lappa major</name>
    <dbReference type="NCBI Taxonomy" id="4217"/>
    <lineage>
        <taxon>Eukaryota</taxon>
        <taxon>Viridiplantae</taxon>
        <taxon>Streptophyta</taxon>
        <taxon>Embryophyta</taxon>
        <taxon>Tracheophyta</taxon>
        <taxon>Spermatophyta</taxon>
        <taxon>Magnoliopsida</taxon>
        <taxon>eudicotyledons</taxon>
        <taxon>Gunneridae</taxon>
        <taxon>Pentapetalae</taxon>
        <taxon>asterids</taxon>
        <taxon>campanulids</taxon>
        <taxon>Asterales</taxon>
        <taxon>Asteraceae</taxon>
        <taxon>Carduoideae</taxon>
        <taxon>Cardueae</taxon>
        <taxon>Arctiinae</taxon>
        <taxon>Arctium</taxon>
    </lineage>
</organism>
<sequence>MQYLFPSLPPNSFLLGVLSFGGFACTAPPFVHRSLISMLAKSKHTSFCRGFDSHGTTLTGFKLNRNLHVVIYGESKGD</sequence>
<protein>
    <submittedName>
        <fullName evidence="1">Uncharacterized protein</fullName>
    </submittedName>
</protein>
<comment type="caution">
    <text evidence="1">The sequence shown here is derived from an EMBL/GenBank/DDBJ whole genome shotgun (WGS) entry which is preliminary data.</text>
</comment>
<reference evidence="1 2" key="2">
    <citation type="journal article" date="2022" name="Mol. Ecol. Resour.">
        <title>The genomes of chicory, endive, great burdock and yacon provide insights into Asteraceae paleo-polyploidization history and plant inulin production.</title>
        <authorList>
            <person name="Fan W."/>
            <person name="Wang S."/>
            <person name="Wang H."/>
            <person name="Wang A."/>
            <person name="Jiang F."/>
            <person name="Liu H."/>
            <person name="Zhao H."/>
            <person name="Xu D."/>
            <person name="Zhang Y."/>
        </authorList>
    </citation>
    <scope>NUCLEOTIDE SEQUENCE [LARGE SCALE GENOMIC DNA]</scope>
    <source>
        <strain evidence="2">cv. Niubang</strain>
    </source>
</reference>
<dbReference type="EMBL" id="CM042051">
    <property type="protein sequence ID" value="KAI3728572.1"/>
    <property type="molecule type" value="Genomic_DNA"/>
</dbReference>
<evidence type="ECO:0000313" key="2">
    <source>
        <dbReference type="Proteomes" id="UP001055879"/>
    </source>
</evidence>
<reference evidence="2" key="1">
    <citation type="journal article" date="2022" name="Mol. Ecol. Resour.">
        <title>The genomes of chicory, endive, great burdock and yacon provide insights into Asteraceae palaeo-polyploidization history and plant inulin production.</title>
        <authorList>
            <person name="Fan W."/>
            <person name="Wang S."/>
            <person name="Wang H."/>
            <person name="Wang A."/>
            <person name="Jiang F."/>
            <person name="Liu H."/>
            <person name="Zhao H."/>
            <person name="Xu D."/>
            <person name="Zhang Y."/>
        </authorList>
    </citation>
    <scope>NUCLEOTIDE SEQUENCE [LARGE SCALE GENOMIC DNA]</scope>
    <source>
        <strain evidence="2">cv. Niubang</strain>
    </source>
</reference>
<proteinExistence type="predicted"/>